<dbReference type="EMBL" id="JAHRIM010015058">
    <property type="protein sequence ID" value="MEQ2261776.1"/>
    <property type="molecule type" value="Genomic_DNA"/>
</dbReference>
<evidence type="ECO:0000256" key="1">
    <source>
        <dbReference type="SAM" id="MobiDB-lite"/>
    </source>
</evidence>
<proteinExistence type="predicted"/>
<dbReference type="Proteomes" id="UP001444071">
    <property type="component" value="Unassembled WGS sequence"/>
</dbReference>
<organism evidence="2 3">
    <name type="scientific">Xenotaenia resolanae</name>
    <dbReference type="NCBI Taxonomy" id="208358"/>
    <lineage>
        <taxon>Eukaryota</taxon>
        <taxon>Metazoa</taxon>
        <taxon>Chordata</taxon>
        <taxon>Craniata</taxon>
        <taxon>Vertebrata</taxon>
        <taxon>Euteleostomi</taxon>
        <taxon>Actinopterygii</taxon>
        <taxon>Neopterygii</taxon>
        <taxon>Teleostei</taxon>
        <taxon>Neoteleostei</taxon>
        <taxon>Acanthomorphata</taxon>
        <taxon>Ovalentaria</taxon>
        <taxon>Atherinomorphae</taxon>
        <taxon>Cyprinodontiformes</taxon>
        <taxon>Goodeidae</taxon>
        <taxon>Xenotaenia</taxon>
    </lineage>
</organism>
<evidence type="ECO:0000313" key="3">
    <source>
        <dbReference type="Proteomes" id="UP001444071"/>
    </source>
</evidence>
<sequence>MVSHYRSSTRLALGSNNANCSALIRPGTDAESGPKARLRPLSGQNPPYLPLKQDGGSVSRSSPCPWRALRSPGLAGCRPDTQAREQRGRGLGAEPKRPGAARERADTPVTEQERARAVERALTVTVSCGCVRGRGLWVSGQDDAGCCLLLFMLQLLRTSAGGRALRQHAHSHCGGTQAARQTAYRLTDTAHALNAATAAYWPRVSEAELDGSDPLLQ</sequence>
<reference evidence="2 3" key="1">
    <citation type="submission" date="2021-06" db="EMBL/GenBank/DDBJ databases">
        <authorList>
            <person name="Palmer J.M."/>
        </authorList>
    </citation>
    <scope>NUCLEOTIDE SEQUENCE [LARGE SCALE GENOMIC DNA]</scope>
    <source>
        <strain evidence="2 3">XR_2019</strain>
        <tissue evidence="2">Muscle</tissue>
    </source>
</reference>
<protein>
    <submittedName>
        <fullName evidence="2">Uncharacterized protein</fullName>
    </submittedName>
</protein>
<accession>A0ABV0VWZ5</accession>
<gene>
    <name evidence="2" type="ORF">XENORESO_015593</name>
</gene>
<name>A0ABV0VWZ5_9TELE</name>
<comment type="caution">
    <text evidence="2">The sequence shown here is derived from an EMBL/GenBank/DDBJ whole genome shotgun (WGS) entry which is preliminary data.</text>
</comment>
<feature type="compositionally biased region" description="Basic and acidic residues" evidence="1">
    <location>
        <begin position="81"/>
        <end position="114"/>
    </location>
</feature>
<keyword evidence="3" id="KW-1185">Reference proteome</keyword>
<evidence type="ECO:0000313" key="2">
    <source>
        <dbReference type="EMBL" id="MEQ2261776.1"/>
    </source>
</evidence>
<feature type="region of interest" description="Disordered" evidence="1">
    <location>
        <begin position="25"/>
        <end position="114"/>
    </location>
</feature>